<sequence>MYQGLSRKELQTLCKQQGIPANKSNAFMAQSLAALASPLLATPSATAPTPAATPRRPRVSNANVRKETDTIDTSLARLILSNANTTHSSSSASLRPIRKSKVEAGVRSGSLRRSVKELPTEAKGLKLGRLNQVEVGSVEDKAKFLNPKPITVPPIKIEGDASGTPDDTARSVGSGTEFLPARVKVEEGAGACGAAGEDRVGFVRPVAEATTERLNIGAGACGAAEEDRVGFVRSVAEATTERVNIEGASAYEEEQVFTASLIHKEEPPPQLDWTRLIRIAQNVELILTKTTNIVDKYKSWRKEALLE</sequence>
<evidence type="ECO:0000313" key="2">
    <source>
        <dbReference type="EMBL" id="CAK9199777.1"/>
    </source>
</evidence>
<evidence type="ECO:0000313" key="3">
    <source>
        <dbReference type="Proteomes" id="UP001497512"/>
    </source>
</evidence>
<reference evidence="2" key="1">
    <citation type="submission" date="2024-02" db="EMBL/GenBank/DDBJ databases">
        <authorList>
            <consortium name="ELIXIR-Norway"/>
            <consortium name="Elixir Norway"/>
        </authorList>
    </citation>
    <scope>NUCLEOTIDE SEQUENCE</scope>
</reference>
<evidence type="ECO:0008006" key="4">
    <source>
        <dbReference type="Google" id="ProtNLM"/>
    </source>
</evidence>
<dbReference type="Proteomes" id="UP001497512">
    <property type="component" value="Chromosome 12"/>
</dbReference>
<organism evidence="2 3">
    <name type="scientific">Sphagnum troendelagicum</name>
    <dbReference type="NCBI Taxonomy" id="128251"/>
    <lineage>
        <taxon>Eukaryota</taxon>
        <taxon>Viridiplantae</taxon>
        <taxon>Streptophyta</taxon>
        <taxon>Embryophyta</taxon>
        <taxon>Bryophyta</taxon>
        <taxon>Sphagnophytina</taxon>
        <taxon>Sphagnopsida</taxon>
        <taxon>Sphagnales</taxon>
        <taxon>Sphagnaceae</taxon>
        <taxon>Sphagnum</taxon>
    </lineage>
</organism>
<gene>
    <name evidence="2" type="ORF">CSSPTR1EN2_LOCUS5106</name>
</gene>
<name>A0ABP0TLT3_9BRYO</name>
<protein>
    <recommendedName>
        <fullName evidence="4">SAP domain-containing protein</fullName>
    </recommendedName>
</protein>
<dbReference type="EMBL" id="OZ019904">
    <property type="protein sequence ID" value="CAK9199777.1"/>
    <property type="molecule type" value="Genomic_DNA"/>
</dbReference>
<proteinExistence type="predicted"/>
<feature type="region of interest" description="Disordered" evidence="1">
    <location>
        <begin position="45"/>
        <end position="67"/>
    </location>
</feature>
<feature type="compositionally biased region" description="Low complexity" evidence="1">
    <location>
        <begin position="45"/>
        <end position="54"/>
    </location>
</feature>
<accession>A0ABP0TLT3</accession>
<keyword evidence="3" id="KW-1185">Reference proteome</keyword>
<evidence type="ECO:0000256" key="1">
    <source>
        <dbReference type="SAM" id="MobiDB-lite"/>
    </source>
</evidence>